<dbReference type="InterPro" id="IPR050881">
    <property type="entry name" value="LL-DAP_aminotransferase"/>
</dbReference>
<feature type="domain" description="Aminotransferase class I/classII large" evidence="5">
    <location>
        <begin position="34"/>
        <end position="372"/>
    </location>
</feature>
<dbReference type="GO" id="GO:0008483">
    <property type="term" value="F:transaminase activity"/>
    <property type="evidence" value="ECO:0007669"/>
    <property type="project" value="UniProtKB-KW"/>
</dbReference>
<dbReference type="Proteomes" id="UP000229342">
    <property type="component" value="Unassembled WGS sequence"/>
</dbReference>
<dbReference type="InterPro" id="IPR004839">
    <property type="entry name" value="Aminotransferase_I/II_large"/>
</dbReference>
<keyword evidence="2 4" id="KW-0032">Aminotransferase</keyword>
<evidence type="ECO:0000259" key="5">
    <source>
        <dbReference type="Pfam" id="PF00155"/>
    </source>
</evidence>
<evidence type="ECO:0000256" key="3">
    <source>
        <dbReference type="ARBA" id="ARBA00022679"/>
    </source>
</evidence>
<dbReference type="AlphaFoldDB" id="A0A2H0KCZ3"/>
<gene>
    <name evidence="6" type="ORF">COV91_00605</name>
</gene>
<keyword evidence="3 4" id="KW-0808">Transferase</keyword>
<comment type="similarity">
    <text evidence="4">Belongs to the class-I pyridoxal-phosphate-dependent aminotransferase family.</text>
</comment>
<evidence type="ECO:0000313" key="6">
    <source>
        <dbReference type="EMBL" id="PIQ69095.1"/>
    </source>
</evidence>
<dbReference type="PANTHER" id="PTHR42832:SF3">
    <property type="entry name" value="L-GLUTAMINE--4-(METHYLSULFANYL)-2-OXOBUTANOATE AMINOTRANSFERASE"/>
    <property type="match status" value="1"/>
</dbReference>
<evidence type="ECO:0000256" key="2">
    <source>
        <dbReference type="ARBA" id="ARBA00022576"/>
    </source>
</evidence>
<dbReference type="SUPFAM" id="SSF53383">
    <property type="entry name" value="PLP-dependent transferases"/>
    <property type="match status" value="1"/>
</dbReference>
<accession>A0A2H0KCZ3</accession>
<dbReference type="PANTHER" id="PTHR42832">
    <property type="entry name" value="AMINO ACID AMINOTRANSFERASE"/>
    <property type="match status" value="1"/>
</dbReference>
<dbReference type="GO" id="GO:0030170">
    <property type="term" value="F:pyridoxal phosphate binding"/>
    <property type="evidence" value="ECO:0007669"/>
    <property type="project" value="InterPro"/>
</dbReference>
<dbReference type="Gene3D" id="3.40.640.10">
    <property type="entry name" value="Type I PLP-dependent aspartate aminotransferase-like (Major domain)"/>
    <property type="match status" value="1"/>
</dbReference>
<dbReference type="PROSITE" id="PS00105">
    <property type="entry name" value="AA_TRANSFER_CLASS_1"/>
    <property type="match status" value="1"/>
</dbReference>
<dbReference type="InterPro" id="IPR015421">
    <property type="entry name" value="PyrdxlP-dep_Trfase_major"/>
</dbReference>
<evidence type="ECO:0000256" key="4">
    <source>
        <dbReference type="RuleBase" id="RU000481"/>
    </source>
</evidence>
<dbReference type="InterPro" id="IPR004838">
    <property type="entry name" value="NHTrfase_class1_PyrdxlP-BS"/>
</dbReference>
<organism evidence="6 7">
    <name type="scientific">Candidatus Taylorbacteria bacterium CG11_big_fil_rev_8_21_14_0_20_46_11</name>
    <dbReference type="NCBI Taxonomy" id="1975025"/>
    <lineage>
        <taxon>Bacteria</taxon>
        <taxon>Candidatus Tayloriibacteriota</taxon>
    </lineage>
</organism>
<dbReference type="Gene3D" id="3.90.1150.10">
    <property type="entry name" value="Aspartate Aminotransferase, domain 1"/>
    <property type="match status" value="1"/>
</dbReference>
<sequence>MAIRTAQRLEKFPEYVFSRLAKEVAEVEKKSGRKVLNLGMGIPDVKPSAKYMEKLGEFILAKDSHVYPGYGAVPEFTKALQEWYLSRFNVSLSSDEIFPLLGAKDATGHLPLALLDVGDELLVPDPGYPGFSGPVTMIGAVPVPYTLSAENDFKIDVSELERKVTERTKGIYINFPSNPTGQVITKEELQPIVAFAKKHSIALLYDNAYGEVTFDGFVAPSVLEIEGAKDVAVELGSFSKSFSFAGFRMGFVVGNKELISALAKVKSQVDSGLSLSFQRIGAYALSNPDEEWGNAMIQSYQERRDSIVKYLQTLGLSFTLPKGGLYIWAKTPDTAKDSETFARELLHEKQVLVTPGVAFGQAGDRYVRVSICTNIDKIADYF</sequence>
<reference evidence="6 7" key="1">
    <citation type="submission" date="2017-09" db="EMBL/GenBank/DDBJ databases">
        <title>Depth-based differentiation of microbial function through sediment-hosted aquifers and enrichment of novel symbionts in the deep terrestrial subsurface.</title>
        <authorList>
            <person name="Probst A.J."/>
            <person name="Ladd B."/>
            <person name="Jarett J.K."/>
            <person name="Geller-Mcgrath D.E."/>
            <person name="Sieber C.M."/>
            <person name="Emerson J.B."/>
            <person name="Anantharaman K."/>
            <person name="Thomas B.C."/>
            <person name="Malmstrom R."/>
            <person name="Stieglmeier M."/>
            <person name="Klingl A."/>
            <person name="Woyke T."/>
            <person name="Ryan C.M."/>
            <person name="Banfield J.F."/>
        </authorList>
    </citation>
    <scope>NUCLEOTIDE SEQUENCE [LARGE SCALE GENOMIC DNA]</scope>
    <source>
        <strain evidence="6">CG11_big_fil_rev_8_21_14_0_20_46_11</strain>
    </source>
</reference>
<evidence type="ECO:0000313" key="7">
    <source>
        <dbReference type="Proteomes" id="UP000229342"/>
    </source>
</evidence>
<evidence type="ECO:0000256" key="1">
    <source>
        <dbReference type="ARBA" id="ARBA00001933"/>
    </source>
</evidence>
<dbReference type="EC" id="2.6.1.-" evidence="4"/>
<dbReference type="CDD" id="cd00609">
    <property type="entry name" value="AAT_like"/>
    <property type="match status" value="1"/>
</dbReference>
<dbReference type="Pfam" id="PF00155">
    <property type="entry name" value="Aminotran_1_2"/>
    <property type="match status" value="1"/>
</dbReference>
<dbReference type="InterPro" id="IPR015424">
    <property type="entry name" value="PyrdxlP-dep_Trfase"/>
</dbReference>
<comment type="cofactor">
    <cofactor evidence="1 4">
        <name>pyridoxal 5'-phosphate</name>
        <dbReference type="ChEBI" id="CHEBI:597326"/>
    </cofactor>
</comment>
<dbReference type="EMBL" id="PCVG01000012">
    <property type="protein sequence ID" value="PIQ69095.1"/>
    <property type="molecule type" value="Genomic_DNA"/>
</dbReference>
<proteinExistence type="inferred from homology"/>
<protein>
    <recommendedName>
        <fullName evidence="4">Aminotransferase</fullName>
        <ecNumber evidence="4">2.6.1.-</ecNumber>
    </recommendedName>
</protein>
<dbReference type="PRINTS" id="PR00753">
    <property type="entry name" value="ACCSYNTHASE"/>
</dbReference>
<name>A0A2H0KCZ3_9BACT</name>
<dbReference type="InterPro" id="IPR015422">
    <property type="entry name" value="PyrdxlP-dep_Trfase_small"/>
</dbReference>
<comment type="caution">
    <text evidence="6">The sequence shown here is derived from an EMBL/GenBank/DDBJ whole genome shotgun (WGS) entry which is preliminary data.</text>
</comment>